<feature type="region of interest" description="Disordered" evidence="1">
    <location>
        <begin position="1"/>
        <end position="42"/>
    </location>
</feature>
<proteinExistence type="predicted"/>
<evidence type="ECO:0000313" key="2">
    <source>
        <dbReference type="EMBL" id="PKI43185.1"/>
    </source>
</evidence>
<dbReference type="AlphaFoldDB" id="A0A2I0IGP7"/>
<name>A0A2I0IGP7_PUNGR</name>
<organism evidence="2 3">
    <name type="scientific">Punica granatum</name>
    <name type="common">Pomegranate</name>
    <dbReference type="NCBI Taxonomy" id="22663"/>
    <lineage>
        <taxon>Eukaryota</taxon>
        <taxon>Viridiplantae</taxon>
        <taxon>Streptophyta</taxon>
        <taxon>Embryophyta</taxon>
        <taxon>Tracheophyta</taxon>
        <taxon>Spermatophyta</taxon>
        <taxon>Magnoliopsida</taxon>
        <taxon>eudicotyledons</taxon>
        <taxon>Gunneridae</taxon>
        <taxon>Pentapetalae</taxon>
        <taxon>rosids</taxon>
        <taxon>malvids</taxon>
        <taxon>Myrtales</taxon>
        <taxon>Lythraceae</taxon>
        <taxon>Punica</taxon>
    </lineage>
</organism>
<reference evidence="2 3" key="1">
    <citation type="submission" date="2017-11" db="EMBL/GenBank/DDBJ databases">
        <title>De-novo sequencing of pomegranate (Punica granatum L.) genome.</title>
        <authorList>
            <person name="Akparov Z."/>
            <person name="Amiraslanov A."/>
            <person name="Hajiyeva S."/>
            <person name="Abbasov M."/>
            <person name="Kaur K."/>
            <person name="Hamwieh A."/>
            <person name="Solovyev V."/>
            <person name="Salamov A."/>
            <person name="Braich B."/>
            <person name="Kosarev P."/>
            <person name="Mahmoud A."/>
            <person name="Hajiyev E."/>
            <person name="Babayeva S."/>
            <person name="Izzatullayeva V."/>
            <person name="Mammadov A."/>
            <person name="Mammadov A."/>
            <person name="Sharifova S."/>
            <person name="Ojaghi J."/>
            <person name="Eynullazada K."/>
            <person name="Bayramov B."/>
            <person name="Abdulazimova A."/>
            <person name="Shahmuradov I."/>
        </authorList>
    </citation>
    <scope>NUCLEOTIDE SEQUENCE [LARGE SCALE GENOMIC DNA]</scope>
    <source>
        <strain evidence="3">cv. AG2017</strain>
        <tissue evidence="2">Leaf</tissue>
    </source>
</reference>
<keyword evidence="3" id="KW-1185">Reference proteome</keyword>
<protein>
    <submittedName>
        <fullName evidence="2">Uncharacterized protein</fullName>
    </submittedName>
</protein>
<evidence type="ECO:0000256" key="1">
    <source>
        <dbReference type="SAM" id="MobiDB-lite"/>
    </source>
</evidence>
<dbReference type="Proteomes" id="UP000233551">
    <property type="component" value="Unassembled WGS sequence"/>
</dbReference>
<dbReference type="EMBL" id="PGOL01003078">
    <property type="protein sequence ID" value="PKI43185.1"/>
    <property type="molecule type" value="Genomic_DNA"/>
</dbReference>
<evidence type="ECO:0000313" key="3">
    <source>
        <dbReference type="Proteomes" id="UP000233551"/>
    </source>
</evidence>
<feature type="compositionally biased region" description="Low complexity" evidence="1">
    <location>
        <begin position="10"/>
        <end position="42"/>
    </location>
</feature>
<sequence>MSTDPPRVHPPNSALPPSSSLQLPCNLSPSSATPSSSTQVSTVLPPLHPSKIVEPHLSFPILISAALFWIMVRFGEVLNSMTCCLRSIKKKGKDRHRNRSWTASRDGARETTKMGSEKEAKFGQVVLKMLGVVRKWLEMEKREHWSLVALGRSVLVEMERE</sequence>
<accession>A0A2I0IGP7</accession>
<comment type="caution">
    <text evidence="2">The sequence shown here is derived from an EMBL/GenBank/DDBJ whole genome shotgun (WGS) entry which is preliminary data.</text>
</comment>
<gene>
    <name evidence="2" type="ORF">CRG98_036410</name>
</gene>